<keyword evidence="2" id="KW-1133">Transmembrane helix</keyword>
<feature type="region of interest" description="Disordered" evidence="1">
    <location>
        <begin position="232"/>
        <end position="365"/>
    </location>
</feature>
<proteinExistence type="predicted"/>
<organism evidence="3">
    <name type="scientific">Compsopogon caeruleus</name>
    <dbReference type="NCBI Taxonomy" id="31354"/>
    <lineage>
        <taxon>Eukaryota</taxon>
        <taxon>Rhodophyta</taxon>
        <taxon>Compsopogonophyceae</taxon>
        <taxon>Compsopogonales</taxon>
        <taxon>Compsopogonaceae</taxon>
        <taxon>Compsopogon</taxon>
    </lineage>
</organism>
<name>A0A7S1XG99_9RHOD</name>
<feature type="compositionally biased region" description="Basic and acidic residues" evidence="1">
    <location>
        <begin position="264"/>
        <end position="275"/>
    </location>
</feature>
<feature type="compositionally biased region" description="Basic and acidic residues" evidence="1">
    <location>
        <begin position="341"/>
        <end position="358"/>
    </location>
</feature>
<keyword evidence="2" id="KW-0472">Membrane</keyword>
<keyword evidence="2" id="KW-0812">Transmembrane</keyword>
<gene>
    <name evidence="3" type="ORF">CCAE0312_LOCUS9568</name>
</gene>
<reference evidence="3" key="1">
    <citation type="submission" date="2021-01" db="EMBL/GenBank/DDBJ databases">
        <authorList>
            <person name="Corre E."/>
            <person name="Pelletier E."/>
            <person name="Niang G."/>
            <person name="Scheremetjew M."/>
            <person name="Finn R."/>
            <person name="Kale V."/>
            <person name="Holt S."/>
            <person name="Cochrane G."/>
            <person name="Meng A."/>
            <person name="Brown T."/>
            <person name="Cohen L."/>
        </authorList>
    </citation>
    <scope>NUCLEOTIDE SEQUENCE</scope>
    <source>
        <strain evidence="3">SAG 36.94</strain>
    </source>
</reference>
<feature type="transmembrane region" description="Helical" evidence="2">
    <location>
        <begin position="367"/>
        <end position="388"/>
    </location>
</feature>
<dbReference type="EMBL" id="HBGH01017270">
    <property type="protein sequence ID" value="CAD9237469.1"/>
    <property type="molecule type" value="Transcribed_RNA"/>
</dbReference>
<evidence type="ECO:0000313" key="3">
    <source>
        <dbReference type="EMBL" id="CAD9237469.1"/>
    </source>
</evidence>
<sequence length="426" mass="46504">MLVGWQSVVVRLEEGWNAGRGRGKVGVVVEVPVGQWKFEVCRSKEEREVGAWVEREPSRRQEVVVVVPEAPIDSRTSKVFGGDVLDQIRFSGAVQAAREDLNAEEWAVGNERGVWPVEFAFNEVAWARRVDVGMRKGAFECNEDERVALAKDADDGVWRGRIAMMGGAIREFRFFVDCGEGVNAYNGPITSTGWEARFSKPPTLASHICWVEVKDLSSEEVKARRLVAPGKIDDGTLPEIMNRPLPKEQEQFSGILSGTSVRDAASRLDATKGEEPPSTESSISVPPSLGSRTLEAAARFETPDQARIPETSSSSGRDTSAKVTRTTGTPVASASSNHANSRSDRDQNRADPIPKEIPKNSSSKGGASFGVLVAGVITLLSLAIFVGLRLTESSGQNDTEPYVDPLGHVQRRERDVIRHINTQRPS</sequence>
<feature type="compositionally biased region" description="Polar residues" evidence="1">
    <location>
        <begin position="310"/>
        <end position="332"/>
    </location>
</feature>
<evidence type="ECO:0000256" key="1">
    <source>
        <dbReference type="SAM" id="MobiDB-lite"/>
    </source>
</evidence>
<dbReference type="AlphaFoldDB" id="A0A7S1XG99"/>
<feature type="compositionally biased region" description="Polar residues" evidence="1">
    <location>
        <begin position="251"/>
        <end position="260"/>
    </location>
</feature>
<protein>
    <submittedName>
        <fullName evidence="3">Uncharacterized protein</fullName>
    </submittedName>
</protein>
<accession>A0A7S1XG99</accession>
<evidence type="ECO:0000256" key="2">
    <source>
        <dbReference type="SAM" id="Phobius"/>
    </source>
</evidence>